<comment type="function">
    <text evidence="1">Part of the ABC transporter complex PstSACB involved in phosphate import.</text>
</comment>
<evidence type="ECO:0000256" key="11">
    <source>
        <dbReference type="ARBA" id="ARBA00023288"/>
    </source>
</evidence>
<evidence type="ECO:0000313" key="15">
    <source>
        <dbReference type="Proteomes" id="UP000003136"/>
    </source>
</evidence>
<proteinExistence type="inferred from homology"/>
<comment type="caution">
    <text evidence="14">The sequence shown here is derived from an EMBL/GenBank/DDBJ whole genome shotgun (WGS) entry which is preliminary data.</text>
</comment>
<dbReference type="Pfam" id="PF12849">
    <property type="entry name" value="PBP_like_2"/>
    <property type="match status" value="1"/>
</dbReference>
<comment type="function">
    <text evidence="12">Involved in the system for phosphate transport across the cytoplasmic membrane.</text>
</comment>
<comment type="similarity">
    <text evidence="3 12">Belongs to the PstS family.</text>
</comment>
<evidence type="ECO:0000256" key="6">
    <source>
        <dbReference type="ARBA" id="ARBA00022475"/>
    </source>
</evidence>
<accession>B7AVP1</accession>
<dbReference type="CDD" id="cd13653">
    <property type="entry name" value="PBP2_phosphate_like_1"/>
    <property type="match status" value="1"/>
</dbReference>
<dbReference type="eggNOG" id="COG0226">
    <property type="taxonomic scope" value="Bacteria"/>
</dbReference>
<evidence type="ECO:0000256" key="8">
    <source>
        <dbReference type="ARBA" id="ARBA00022729"/>
    </source>
</evidence>
<organism evidence="14 15">
    <name type="scientific">[Bacteroides] pectinophilus ATCC 43243</name>
    <dbReference type="NCBI Taxonomy" id="483218"/>
    <lineage>
        <taxon>Bacteria</taxon>
        <taxon>Bacillati</taxon>
        <taxon>Bacillota</taxon>
        <taxon>Clostridia</taxon>
        <taxon>Eubacteriales</taxon>
    </lineage>
</organism>
<keyword evidence="7 12" id="KW-0592">Phosphate transport</keyword>
<reference evidence="14 15" key="2">
    <citation type="submission" date="2008-11" db="EMBL/GenBank/DDBJ databases">
        <authorList>
            <person name="Fulton L."/>
            <person name="Clifton S."/>
            <person name="Fulton B."/>
            <person name="Xu J."/>
            <person name="Minx P."/>
            <person name="Pepin K.H."/>
            <person name="Johnson M."/>
            <person name="Bhonagiri V."/>
            <person name="Nash W.E."/>
            <person name="Mardis E.R."/>
            <person name="Wilson R.K."/>
        </authorList>
    </citation>
    <scope>NUCLEOTIDE SEQUENCE [LARGE SCALE GENOMIC DNA]</scope>
    <source>
        <strain evidence="14 15">ATCC 43243</strain>
    </source>
</reference>
<dbReference type="InterPro" id="IPR011862">
    <property type="entry name" value="Phos-bd"/>
</dbReference>
<dbReference type="GO" id="GO:0006817">
    <property type="term" value="P:phosphate ion transport"/>
    <property type="evidence" value="ECO:0007669"/>
    <property type="project" value="UniProtKB-UniRule"/>
</dbReference>
<dbReference type="Proteomes" id="UP000003136">
    <property type="component" value="Unassembled WGS sequence"/>
</dbReference>
<comment type="subunit">
    <text evidence="4 12">The complex is composed of two ATP-binding proteins (PstB), two transmembrane proteins (PstC and PstA) and a solute-binding protein (PstS).</text>
</comment>
<dbReference type="EMBL" id="ABVQ01000037">
    <property type="protein sequence ID" value="EEC56282.1"/>
    <property type="molecule type" value="Genomic_DNA"/>
</dbReference>
<keyword evidence="11 12" id="KW-0449">Lipoprotein</keyword>
<keyword evidence="10 12" id="KW-0564">Palmitate</keyword>
<dbReference type="SUPFAM" id="SSF53850">
    <property type="entry name" value="Periplasmic binding protein-like II"/>
    <property type="match status" value="1"/>
</dbReference>
<dbReference type="PANTHER" id="PTHR30570:SF4">
    <property type="entry name" value="PHOSPHATE-BINDING PROTEIN PSTS 1"/>
    <property type="match status" value="1"/>
</dbReference>
<feature type="signal peptide" evidence="12">
    <location>
        <begin position="1"/>
        <end position="26"/>
    </location>
</feature>
<keyword evidence="9" id="KW-0472">Membrane</keyword>
<dbReference type="NCBIfam" id="TIGR02136">
    <property type="entry name" value="ptsS_2"/>
    <property type="match status" value="1"/>
</dbReference>
<keyword evidence="5 12" id="KW-0813">Transport</keyword>
<feature type="domain" description="PBP" evidence="13">
    <location>
        <begin position="48"/>
        <end position="287"/>
    </location>
</feature>
<name>B7AVP1_9FIRM</name>
<evidence type="ECO:0000256" key="9">
    <source>
        <dbReference type="ARBA" id="ARBA00023136"/>
    </source>
</evidence>
<feature type="chain" id="PRO_5039750904" description="Phosphate-binding protein" evidence="12">
    <location>
        <begin position="27"/>
        <end position="308"/>
    </location>
</feature>
<gene>
    <name evidence="14" type="ORF">BACPEC_02789</name>
</gene>
<dbReference type="AlphaFoldDB" id="B7AVP1"/>
<evidence type="ECO:0000256" key="3">
    <source>
        <dbReference type="ARBA" id="ARBA00008725"/>
    </source>
</evidence>
<dbReference type="InterPro" id="IPR050811">
    <property type="entry name" value="Phosphate_ABC_transporter"/>
</dbReference>
<keyword evidence="15" id="KW-1185">Reference proteome</keyword>
<dbReference type="STRING" id="483218.BACPEC_02789"/>
<evidence type="ECO:0000256" key="7">
    <source>
        <dbReference type="ARBA" id="ARBA00022592"/>
    </source>
</evidence>
<dbReference type="Gene3D" id="3.40.190.10">
    <property type="entry name" value="Periplasmic binding protein-like II"/>
    <property type="match status" value="2"/>
</dbReference>
<dbReference type="GO" id="GO:0005886">
    <property type="term" value="C:plasma membrane"/>
    <property type="evidence" value="ECO:0007669"/>
    <property type="project" value="UniProtKB-SubCell"/>
</dbReference>
<evidence type="ECO:0000256" key="4">
    <source>
        <dbReference type="ARBA" id="ARBA00011529"/>
    </source>
</evidence>
<keyword evidence="8 12" id="KW-0732">Signal</keyword>
<dbReference type="InterPro" id="IPR024370">
    <property type="entry name" value="PBP_domain"/>
</dbReference>
<reference evidence="14 15" key="1">
    <citation type="submission" date="2008-11" db="EMBL/GenBank/DDBJ databases">
        <title>Draft genome sequence of Bacteroides pectinophilus (ATCC 43243).</title>
        <authorList>
            <person name="Sudarsanam P."/>
            <person name="Ley R."/>
            <person name="Guruge J."/>
            <person name="Turnbaugh P.J."/>
            <person name="Mahowald M."/>
            <person name="Liep D."/>
            <person name="Gordon J."/>
        </authorList>
    </citation>
    <scope>NUCLEOTIDE SEQUENCE [LARGE SCALE GENOMIC DNA]</scope>
    <source>
        <strain evidence="14 15">ATCC 43243</strain>
    </source>
</reference>
<comment type="subcellular location">
    <subcellularLocation>
        <location evidence="2 12">Cell membrane</location>
        <topology evidence="2 12">Lipid-anchor</topology>
    </subcellularLocation>
</comment>
<evidence type="ECO:0000259" key="13">
    <source>
        <dbReference type="Pfam" id="PF12849"/>
    </source>
</evidence>
<protein>
    <recommendedName>
        <fullName evidence="12">Phosphate-binding protein</fullName>
    </recommendedName>
</protein>
<evidence type="ECO:0000256" key="1">
    <source>
        <dbReference type="ARBA" id="ARBA00002841"/>
    </source>
</evidence>
<dbReference type="PANTHER" id="PTHR30570">
    <property type="entry name" value="PERIPLASMIC PHOSPHATE BINDING COMPONENT OF PHOSPHATE ABC TRANSPORTER"/>
    <property type="match status" value="1"/>
</dbReference>
<evidence type="ECO:0000256" key="5">
    <source>
        <dbReference type="ARBA" id="ARBA00022448"/>
    </source>
</evidence>
<dbReference type="HOGENOM" id="CLU_026228_5_0_9"/>
<sequence length="308" mass="32091">MEEKKMRLKKLLCASLSVMMVAGALTACGSSAASDDGSAAGSGAANAEELTGSITAAGSSALKPLADDAADAFNEKYPDVNITIDAGGSGEGLKQVSEGTVNIGNSDVEAAEKLDAAKASALVDHRVCVVTMAPIVNRSVTAGGVKDLTTQQLTDIFTGKITNWKEVGGADEAIVLVTRPESSGTRATFKKYAIGGAAEASNKSMETDDSGVLLKNVKDTKGAIGYVALSYLVSNPGVDTLSLNGVAPTLENTYAGKYPVWTYEHMYTKGEPDKTAKAFLEYIMSDEYGKKMESLGYGVSSKMQVKEH</sequence>
<keyword evidence="6 12" id="KW-1003">Cell membrane</keyword>
<evidence type="ECO:0000256" key="12">
    <source>
        <dbReference type="RuleBase" id="RU367119"/>
    </source>
</evidence>
<dbReference type="GO" id="GO:0042301">
    <property type="term" value="F:phosphate ion binding"/>
    <property type="evidence" value="ECO:0007669"/>
    <property type="project" value="UniProtKB-UniRule"/>
</dbReference>
<evidence type="ECO:0000313" key="14">
    <source>
        <dbReference type="EMBL" id="EEC56282.1"/>
    </source>
</evidence>
<evidence type="ECO:0000256" key="10">
    <source>
        <dbReference type="ARBA" id="ARBA00023139"/>
    </source>
</evidence>
<dbReference type="PROSITE" id="PS51257">
    <property type="entry name" value="PROKAR_LIPOPROTEIN"/>
    <property type="match status" value="1"/>
</dbReference>
<evidence type="ECO:0000256" key="2">
    <source>
        <dbReference type="ARBA" id="ARBA00004193"/>
    </source>
</evidence>